<evidence type="ECO:0000313" key="1">
    <source>
        <dbReference type="EMBL" id="MBM3225602.1"/>
    </source>
</evidence>
<gene>
    <name evidence="1" type="ORF">FJZ47_17635</name>
</gene>
<dbReference type="InterPro" id="IPR025563">
    <property type="entry name" value="DUF4286"/>
</dbReference>
<evidence type="ECO:0000313" key="2">
    <source>
        <dbReference type="Proteomes" id="UP000712673"/>
    </source>
</evidence>
<accession>A0A937W2S7</accession>
<dbReference type="SUPFAM" id="SSF54909">
    <property type="entry name" value="Dimeric alpha+beta barrel"/>
    <property type="match status" value="1"/>
</dbReference>
<dbReference type="InterPro" id="IPR011008">
    <property type="entry name" value="Dimeric_a/b-barrel"/>
</dbReference>
<protein>
    <recommendedName>
        <fullName evidence="3">DUF4286 domain-containing protein</fullName>
    </recommendedName>
</protein>
<dbReference type="AlphaFoldDB" id="A0A937W2S7"/>
<name>A0A937W2S7_UNCTE</name>
<sequence length="135" mass="15780">MSTPAQQHATQSIGNTILVVMMDVDPAHEEEFNHWYNDEHLPERLEIPGYISARRFKLEEGEGVLRYLCIWELEDGSPLHSEEYKAQQRRPSDLRDRAHTYITQRMRGLYTQIYPPVGAFEDHSGFHPERQAASR</sequence>
<dbReference type="EMBL" id="VGLS01000626">
    <property type="protein sequence ID" value="MBM3225602.1"/>
    <property type="molecule type" value="Genomic_DNA"/>
</dbReference>
<evidence type="ECO:0008006" key="3">
    <source>
        <dbReference type="Google" id="ProtNLM"/>
    </source>
</evidence>
<dbReference type="Pfam" id="PF14114">
    <property type="entry name" value="DUF4286"/>
    <property type="match status" value="1"/>
</dbReference>
<comment type="caution">
    <text evidence="1">The sequence shown here is derived from an EMBL/GenBank/DDBJ whole genome shotgun (WGS) entry which is preliminary data.</text>
</comment>
<dbReference type="Proteomes" id="UP000712673">
    <property type="component" value="Unassembled WGS sequence"/>
</dbReference>
<organism evidence="1 2">
    <name type="scientific">Tectimicrobiota bacterium</name>
    <dbReference type="NCBI Taxonomy" id="2528274"/>
    <lineage>
        <taxon>Bacteria</taxon>
        <taxon>Pseudomonadati</taxon>
        <taxon>Nitrospinota/Tectimicrobiota group</taxon>
        <taxon>Candidatus Tectimicrobiota</taxon>
    </lineage>
</organism>
<proteinExistence type="predicted"/>
<reference evidence="1" key="1">
    <citation type="submission" date="2019-03" db="EMBL/GenBank/DDBJ databases">
        <title>Lake Tanganyika Metagenome-Assembled Genomes (MAGs).</title>
        <authorList>
            <person name="Tran P."/>
        </authorList>
    </citation>
    <scope>NUCLEOTIDE SEQUENCE</scope>
    <source>
        <strain evidence="1">K_DeepCast_65m_m2_066</strain>
    </source>
</reference>